<dbReference type="InterPro" id="IPR029068">
    <property type="entry name" value="Glyas_Bleomycin-R_OHBP_Dase"/>
</dbReference>
<dbReference type="Proteomes" id="UP000445000">
    <property type="component" value="Unassembled WGS sequence"/>
</dbReference>
<keyword evidence="3" id="KW-1185">Reference proteome</keyword>
<evidence type="ECO:0000313" key="3">
    <source>
        <dbReference type="Proteomes" id="UP000445000"/>
    </source>
</evidence>
<comment type="caution">
    <text evidence="2">The sequence shown here is derived from an EMBL/GenBank/DDBJ whole genome shotgun (WGS) entry which is preliminary data.</text>
</comment>
<organism evidence="2 3">
    <name type="scientific">Steroidobacter agaridevorans</name>
    <dbReference type="NCBI Taxonomy" id="2695856"/>
    <lineage>
        <taxon>Bacteria</taxon>
        <taxon>Pseudomonadati</taxon>
        <taxon>Pseudomonadota</taxon>
        <taxon>Gammaproteobacteria</taxon>
        <taxon>Steroidobacterales</taxon>
        <taxon>Steroidobacteraceae</taxon>
        <taxon>Steroidobacter</taxon>
    </lineage>
</organism>
<dbReference type="Gene3D" id="3.30.720.120">
    <property type="match status" value="1"/>
</dbReference>
<dbReference type="Gene3D" id="3.30.720.110">
    <property type="match status" value="1"/>
</dbReference>
<reference evidence="3" key="1">
    <citation type="submission" date="2020-01" db="EMBL/GenBank/DDBJ databases">
        <title>'Steroidobacter agaridevorans' sp. nov., agar-degrading bacteria isolated from rhizosphere soils.</title>
        <authorList>
            <person name="Ikenaga M."/>
            <person name="Kataoka M."/>
            <person name="Murouchi A."/>
            <person name="Katsuragi S."/>
            <person name="Sakai M."/>
        </authorList>
    </citation>
    <scope>NUCLEOTIDE SEQUENCE [LARGE SCALE GENOMIC DNA]</scope>
    <source>
        <strain evidence="3">YU21-B</strain>
    </source>
</reference>
<dbReference type="InterPro" id="IPR037523">
    <property type="entry name" value="VOC_core"/>
</dbReference>
<dbReference type="PROSITE" id="PS51819">
    <property type="entry name" value="VOC"/>
    <property type="match status" value="1"/>
</dbReference>
<dbReference type="AlphaFoldDB" id="A0A829YMX3"/>
<dbReference type="InterPro" id="IPR004360">
    <property type="entry name" value="Glyas_Fos-R_dOase_dom"/>
</dbReference>
<evidence type="ECO:0000259" key="1">
    <source>
        <dbReference type="PROSITE" id="PS51819"/>
    </source>
</evidence>
<dbReference type="Pfam" id="PF00903">
    <property type="entry name" value="Glyoxalase"/>
    <property type="match status" value="1"/>
</dbReference>
<accession>A0A829YMX3</accession>
<evidence type="ECO:0000313" key="2">
    <source>
        <dbReference type="EMBL" id="GFE83846.1"/>
    </source>
</evidence>
<name>A0A829YMX3_9GAMM</name>
<dbReference type="RefSeq" id="WP_161815465.1">
    <property type="nucleotide sequence ID" value="NZ_BLJN01000007.1"/>
</dbReference>
<dbReference type="EMBL" id="BLJN01000007">
    <property type="protein sequence ID" value="GFE83846.1"/>
    <property type="molecule type" value="Genomic_DNA"/>
</dbReference>
<dbReference type="SUPFAM" id="SSF54593">
    <property type="entry name" value="Glyoxalase/Bleomycin resistance protein/Dihydroxybiphenyl dioxygenase"/>
    <property type="match status" value="1"/>
</dbReference>
<gene>
    <name evidence="2" type="ORF">GCM10011487_58460</name>
</gene>
<protein>
    <submittedName>
        <fullName evidence="2">Glyoxalase</fullName>
    </submittedName>
</protein>
<sequence length="139" mass="15555">MQLESAYPVIVTEAIGPCRDFYARHFGFDVVFESSWFIYLASKANPALAVAFMSPDHPSSPPGPERFNGQGMFFTLQVSDAAVEFQKVRQSGARIAYELRDEPWGQRRFGLVDPSGAWVDVVQQIEPAPGFWDPYMTSA</sequence>
<feature type="domain" description="VOC" evidence="1">
    <location>
        <begin position="4"/>
        <end position="124"/>
    </location>
</feature>
<proteinExistence type="predicted"/>